<keyword evidence="2" id="KW-1185">Reference proteome</keyword>
<name>A0A167KV35_PHYB8</name>
<dbReference type="AlphaFoldDB" id="A0A167KV35"/>
<gene>
    <name evidence="1" type="ORF">PHYBLDRAFT_149958</name>
</gene>
<dbReference type="InParanoid" id="A0A167KV35"/>
<reference evidence="2" key="1">
    <citation type="submission" date="2015-06" db="EMBL/GenBank/DDBJ databases">
        <title>Expansion of signal transduction pathways in fungi by whole-genome duplication.</title>
        <authorList>
            <consortium name="DOE Joint Genome Institute"/>
            <person name="Corrochano L.M."/>
            <person name="Kuo A."/>
            <person name="Marcet-Houben M."/>
            <person name="Polaino S."/>
            <person name="Salamov A."/>
            <person name="Villalobos J.M."/>
            <person name="Alvarez M.I."/>
            <person name="Avalos J."/>
            <person name="Benito E.P."/>
            <person name="Benoit I."/>
            <person name="Burger G."/>
            <person name="Camino L.P."/>
            <person name="Canovas D."/>
            <person name="Cerda-Olmedo E."/>
            <person name="Cheng J.-F."/>
            <person name="Dominguez A."/>
            <person name="Elias M."/>
            <person name="Eslava A.P."/>
            <person name="Glaser F."/>
            <person name="Grimwood J."/>
            <person name="Gutierrez G."/>
            <person name="Heitman J."/>
            <person name="Henrissat B."/>
            <person name="Iturriaga E.A."/>
            <person name="Lang B.F."/>
            <person name="Lavin J.L."/>
            <person name="Lee S."/>
            <person name="Li W."/>
            <person name="Lindquist E."/>
            <person name="Lopez-Garcia S."/>
            <person name="Luque E.M."/>
            <person name="Marcos A.T."/>
            <person name="Martin J."/>
            <person name="McCluskey K."/>
            <person name="Medina H.R."/>
            <person name="Miralles-Duran A."/>
            <person name="Miyazaki A."/>
            <person name="Munoz-Torres E."/>
            <person name="Oguiza J.A."/>
            <person name="Ohm R."/>
            <person name="Olmedo M."/>
            <person name="Orejas M."/>
            <person name="Ortiz-Castellanos L."/>
            <person name="Pisabarro A.G."/>
            <person name="Rodriguez-Romero J."/>
            <person name="Ruiz-Herrera J."/>
            <person name="Ruiz-Vazquez R."/>
            <person name="Sanz C."/>
            <person name="Schackwitz W."/>
            <person name="Schmutz J."/>
            <person name="Shahriari M."/>
            <person name="Shelest E."/>
            <person name="Silva-Franco F."/>
            <person name="Soanes D."/>
            <person name="Syed K."/>
            <person name="Tagua V.G."/>
            <person name="Talbot N.J."/>
            <person name="Thon M."/>
            <person name="De vries R.P."/>
            <person name="Wiebenga A."/>
            <person name="Yadav J.S."/>
            <person name="Braun E.L."/>
            <person name="Baker S."/>
            <person name="Garre V."/>
            <person name="Horwitz B."/>
            <person name="Torres-Martinez S."/>
            <person name="Idnurm A."/>
            <person name="Herrera-Estrella A."/>
            <person name="Gabaldon T."/>
            <person name="Grigoriev I.V."/>
        </authorList>
    </citation>
    <scope>NUCLEOTIDE SEQUENCE [LARGE SCALE GENOMIC DNA]</scope>
    <source>
        <strain evidence="2">NRRL 1555(-)</strain>
    </source>
</reference>
<proteinExistence type="predicted"/>
<dbReference type="STRING" id="763407.A0A167KV35"/>
<evidence type="ECO:0000313" key="1">
    <source>
        <dbReference type="EMBL" id="OAD68957.1"/>
    </source>
</evidence>
<organism evidence="1 2">
    <name type="scientific">Phycomyces blakesleeanus (strain ATCC 8743b / DSM 1359 / FGSC 10004 / NBRC 33097 / NRRL 1555)</name>
    <dbReference type="NCBI Taxonomy" id="763407"/>
    <lineage>
        <taxon>Eukaryota</taxon>
        <taxon>Fungi</taxon>
        <taxon>Fungi incertae sedis</taxon>
        <taxon>Mucoromycota</taxon>
        <taxon>Mucoromycotina</taxon>
        <taxon>Mucoromycetes</taxon>
        <taxon>Mucorales</taxon>
        <taxon>Phycomycetaceae</taxon>
        <taxon>Phycomyces</taxon>
    </lineage>
</organism>
<protein>
    <submittedName>
        <fullName evidence="1">Uncharacterized protein</fullName>
    </submittedName>
</protein>
<accession>A0A167KV35</accession>
<dbReference type="EMBL" id="KV440993">
    <property type="protein sequence ID" value="OAD68957.1"/>
    <property type="molecule type" value="Genomic_DNA"/>
</dbReference>
<dbReference type="VEuPathDB" id="FungiDB:PHYBLDRAFT_149958"/>
<dbReference type="Proteomes" id="UP000077315">
    <property type="component" value="Unassembled WGS sequence"/>
</dbReference>
<dbReference type="RefSeq" id="XP_018286997.1">
    <property type="nucleotide sequence ID" value="XM_018432372.1"/>
</dbReference>
<dbReference type="GeneID" id="28993278"/>
<dbReference type="OrthoDB" id="338650at2759"/>
<sequence length="121" mass="13379">MASTDTQSLLVKFDNQVAGHDTLMKMATDDLMVIKPCEAREVQFYEACHSHPTFCGWIPECYGTLRSSTASELHLLETSQDSVTPIIPTAEEQPDAKLPDDILSLALIAHVNQPSYPSIYP</sequence>
<evidence type="ECO:0000313" key="2">
    <source>
        <dbReference type="Proteomes" id="UP000077315"/>
    </source>
</evidence>
<dbReference type="Gene3D" id="3.30.470.160">
    <property type="entry name" value="Inositol polyphosphate kinase"/>
    <property type="match status" value="1"/>
</dbReference>
<dbReference type="SUPFAM" id="SSF56104">
    <property type="entry name" value="SAICAR synthase-like"/>
    <property type="match status" value="1"/>
</dbReference>
<dbReference type="InterPro" id="IPR038286">
    <property type="entry name" value="IPK_sf"/>
</dbReference>